<dbReference type="AlphaFoldDB" id="A0AA39N5L9"/>
<comment type="caution">
    <text evidence="1">The sequence shown here is derived from an EMBL/GenBank/DDBJ whole genome shotgun (WGS) entry which is preliminary data.</text>
</comment>
<accession>A0AA39N5L9</accession>
<dbReference type="RefSeq" id="XP_060331251.1">
    <property type="nucleotide sequence ID" value="XM_060481793.1"/>
</dbReference>
<dbReference type="GeneID" id="85365341"/>
<name>A0AA39N5L9_ARMTA</name>
<organism evidence="1 2">
    <name type="scientific">Armillaria tabescens</name>
    <name type="common">Ringless honey mushroom</name>
    <name type="synonym">Agaricus tabescens</name>
    <dbReference type="NCBI Taxonomy" id="1929756"/>
    <lineage>
        <taxon>Eukaryota</taxon>
        <taxon>Fungi</taxon>
        <taxon>Dikarya</taxon>
        <taxon>Basidiomycota</taxon>
        <taxon>Agaricomycotina</taxon>
        <taxon>Agaricomycetes</taxon>
        <taxon>Agaricomycetidae</taxon>
        <taxon>Agaricales</taxon>
        <taxon>Marasmiineae</taxon>
        <taxon>Physalacriaceae</taxon>
        <taxon>Desarmillaria</taxon>
    </lineage>
</organism>
<evidence type="ECO:0000313" key="2">
    <source>
        <dbReference type="Proteomes" id="UP001175211"/>
    </source>
</evidence>
<gene>
    <name evidence="1" type="ORF">EV420DRAFT_345461</name>
</gene>
<protein>
    <submittedName>
        <fullName evidence="1">Uncharacterized protein</fullName>
    </submittedName>
</protein>
<reference evidence="1" key="1">
    <citation type="submission" date="2023-06" db="EMBL/GenBank/DDBJ databases">
        <authorList>
            <consortium name="Lawrence Berkeley National Laboratory"/>
            <person name="Ahrendt S."/>
            <person name="Sahu N."/>
            <person name="Indic B."/>
            <person name="Wong-Bajracharya J."/>
            <person name="Merenyi Z."/>
            <person name="Ke H.-M."/>
            <person name="Monk M."/>
            <person name="Kocsube S."/>
            <person name="Drula E."/>
            <person name="Lipzen A."/>
            <person name="Balint B."/>
            <person name="Henrissat B."/>
            <person name="Andreopoulos B."/>
            <person name="Martin F.M."/>
            <person name="Harder C.B."/>
            <person name="Rigling D."/>
            <person name="Ford K.L."/>
            <person name="Foster G.D."/>
            <person name="Pangilinan J."/>
            <person name="Papanicolaou A."/>
            <person name="Barry K."/>
            <person name="LaButti K."/>
            <person name="Viragh M."/>
            <person name="Koriabine M."/>
            <person name="Yan M."/>
            <person name="Riley R."/>
            <person name="Champramary S."/>
            <person name="Plett K.L."/>
            <person name="Tsai I.J."/>
            <person name="Slot J."/>
            <person name="Sipos G."/>
            <person name="Plett J."/>
            <person name="Nagy L.G."/>
            <person name="Grigoriev I.V."/>
        </authorList>
    </citation>
    <scope>NUCLEOTIDE SEQUENCE</scope>
    <source>
        <strain evidence="1">CCBAS 213</strain>
    </source>
</reference>
<sequence>MTTIPPELVEIIVYEFWHSEMPSSVRQSFMTTCPLVDRTWKAIYAPIASQDLYITNLASIDYLCDIAYLKNSIIYHDLIPRLTSTITCLVDLREYAKERAAKRVYRYLITLPNIRGFQALFPLVQYISFQLVWIGIGEDQSLPPFRGIPIHARYDRFLCTNVSSNECERCAGPGKTRMHIYISMIDLDPSVDTNNMVWSYVLCLMRAVGVPQFFFGLTLVSSGPYEVLVIDGIRYLRQITYIPEAQLGDWDPRDINQHLWMASQGFPRLGYFASLFYRREYKRLQSSLPAPFFSSRIREDARTNLLKRENLV</sequence>
<keyword evidence="2" id="KW-1185">Reference proteome</keyword>
<dbReference type="Proteomes" id="UP001175211">
    <property type="component" value="Unassembled WGS sequence"/>
</dbReference>
<dbReference type="EMBL" id="JAUEPS010000016">
    <property type="protein sequence ID" value="KAK0459001.1"/>
    <property type="molecule type" value="Genomic_DNA"/>
</dbReference>
<evidence type="ECO:0000313" key="1">
    <source>
        <dbReference type="EMBL" id="KAK0459001.1"/>
    </source>
</evidence>
<proteinExistence type="predicted"/>